<dbReference type="RefSeq" id="WP_253772429.1">
    <property type="nucleotide sequence ID" value="NZ_JAMTCK010000007.1"/>
</dbReference>
<evidence type="ECO:0000313" key="3">
    <source>
        <dbReference type="Proteomes" id="UP001206128"/>
    </source>
</evidence>
<dbReference type="GO" id="GO:0005509">
    <property type="term" value="F:calcium ion binding"/>
    <property type="evidence" value="ECO:0007669"/>
    <property type="project" value="InterPro"/>
</dbReference>
<evidence type="ECO:0000313" key="2">
    <source>
        <dbReference type="EMBL" id="MCP2166500.1"/>
    </source>
</evidence>
<protein>
    <submittedName>
        <fullName evidence="2">EF-hand domain pair</fullName>
    </submittedName>
</protein>
<dbReference type="PROSITE" id="PS00018">
    <property type="entry name" value="EF_HAND_1"/>
    <property type="match status" value="1"/>
</dbReference>
<gene>
    <name evidence="2" type="ORF">LX83_003368</name>
</gene>
<comment type="caution">
    <text evidence="2">The sequence shown here is derived from an EMBL/GenBank/DDBJ whole genome shotgun (WGS) entry which is preliminary data.</text>
</comment>
<sequence length="163" mass="18004">MARGTFRLGYEKLFNQLDSNNDNVLVEADFTALAQRICTEFAVAAQSARGEEVRQRLERIWQAIQQHADADGNQGVSRREWVTAARDPEFVLSSAAPAAMTIFDLADHDGDGRLDRQEFTLLQRCLGSSDAESVEAFGTLDADGDGYITKSEYADAAVDYFQA</sequence>
<dbReference type="SUPFAM" id="SSF47473">
    <property type="entry name" value="EF-hand"/>
    <property type="match status" value="1"/>
</dbReference>
<keyword evidence="3" id="KW-1185">Reference proteome</keyword>
<feature type="domain" description="EF-hand" evidence="1">
    <location>
        <begin position="128"/>
        <end position="163"/>
    </location>
</feature>
<dbReference type="InterPro" id="IPR011992">
    <property type="entry name" value="EF-hand-dom_pair"/>
</dbReference>
<dbReference type="SMART" id="SM00054">
    <property type="entry name" value="EFh"/>
    <property type="match status" value="4"/>
</dbReference>
<dbReference type="InterPro" id="IPR002048">
    <property type="entry name" value="EF_hand_dom"/>
</dbReference>
<dbReference type="Gene3D" id="1.10.238.10">
    <property type="entry name" value="EF-hand"/>
    <property type="match status" value="1"/>
</dbReference>
<name>A0AAE3GFP1_9PSEU</name>
<dbReference type="Proteomes" id="UP001206128">
    <property type="component" value="Unassembled WGS sequence"/>
</dbReference>
<evidence type="ECO:0000259" key="1">
    <source>
        <dbReference type="PROSITE" id="PS50222"/>
    </source>
</evidence>
<dbReference type="InterPro" id="IPR018247">
    <property type="entry name" value="EF_Hand_1_Ca_BS"/>
</dbReference>
<proteinExistence type="predicted"/>
<dbReference type="EMBL" id="JAMTCK010000007">
    <property type="protein sequence ID" value="MCP2166500.1"/>
    <property type="molecule type" value="Genomic_DNA"/>
</dbReference>
<dbReference type="PROSITE" id="PS50222">
    <property type="entry name" value="EF_HAND_2"/>
    <property type="match status" value="1"/>
</dbReference>
<dbReference type="Pfam" id="PF13499">
    <property type="entry name" value="EF-hand_7"/>
    <property type="match status" value="1"/>
</dbReference>
<reference evidence="2" key="1">
    <citation type="submission" date="2022-06" db="EMBL/GenBank/DDBJ databases">
        <title>Genomic Encyclopedia of Archaeal and Bacterial Type Strains, Phase II (KMG-II): from individual species to whole genera.</title>
        <authorList>
            <person name="Goeker M."/>
        </authorList>
    </citation>
    <scope>NUCLEOTIDE SEQUENCE</scope>
    <source>
        <strain evidence="2">DSM 43935</strain>
    </source>
</reference>
<accession>A0AAE3GFP1</accession>
<organism evidence="2 3">
    <name type="scientific">Goodfellowiella coeruleoviolacea</name>
    <dbReference type="NCBI Taxonomy" id="334858"/>
    <lineage>
        <taxon>Bacteria</taxon>
        <taxon>Bacillati</taxon>
        <taxon>Actinomycetota</taxon>
        <taxon>Actinomycetes</taxon>
        <taxon>Pseudonocardiales</taxon>
        <taxon>Pseudonocardiaceae</taxon>
        <taxon>Goodfellowiella</taxon>
    </lineage>
</organism>
<dbReference type="AlphaFoldDB" id="A0AAE3GFP1"/>